<dbReference type="Pfam" id="PF02826">
    <property type="entry name" value="2-Hacid_dh_C"/>
    <property type="match status" value="1"/>
</dbReference>
<evidence type="ECO:0000313" key="4">
    <source>
        <dbReference type="EMBL" id="BAX51631.1"/>
    </source>
</evidence>
<accession>A0A1Q9H0D8</accession>
<dbReference type="SUPFAM" id="SSF52283">
    <property type="entry name" value="Formate/glycerate dehydrogenase catalytic domain-like"/>
    <property type="match status" value="1"/>
</dbReference>
<evidence type="ECO:0000313" key="5">
    <source>
        <dbReference type="EMBL" id="QOD56365.1"/>
    </source>
</evidence>
<keyword evidence="2" id="KW-0520">NAD</keyword>
<proteinExistence type="predicted"/>
<dbReference type="EMBL" id="CP061854">
    <property type="protein sequence ID" value="QOD56365.1"/>
    <property type="molecule type" value="Genomic_DNA"/>
</dbReference>
<keyword evidence="1" id="KW-0560">Oxidoreductase</keyword>
<dbReference type="PANTHER" id="PTHR43333:SF1">
    <property type="entry name" value="D-ISOMER SPECIFIC 2-HYDROXYACID DEHYDROGENASE NAD-BINDING DOMAIN-CONTAINING PROTEIN"/>
    <property type="match status" value="1"/>
</dbReference>
<dbReference type="InterPro" id="IPR036291">
    <property type="entry name" value="NAD(P)-bd_dom_sf"/>
</dbReference>
<dbReference type="Proteomes" id="UP000516656">
    <property type="component" value="Chromosome 1"/>
</dbReference>
<name>A0A1Q9H0D8_PHODP</name>
<gene>
    <name evidence="5" type="ORF">IC627_14485</name>
    <name evidence="4" type="ORF">PDPUS_1_00256</name>
</gene>
<dbReference type="SUPFAM" id="SSF51735">
    <property type="entry name" value="NAD(P)-binding Rossmann-fold domains"/>
    <property type="match status" value="1"/>
</dbReference>
<dbReference type="GO" id="GO:0051287">
    <property type="term" value="F:NAD binding"/>
    <property type="evidence" value="ECO:0007669"/>
    <property type="project" value="InterPro"/>
</dbReference>
<evidence type="ECO:0000256" key="1">
    <source>
        <dbReference type="ARBA" id="ARBA00023002"/>
    </source>
</evidence>
<dbReference type="CDD" id="cd05300">
    <property type="entry name" value="2-Hacid_dh_1"/>
    <property type="match status" value="1"/>
</dbReference>
<dbReference type="RefSeq" id="WP_044179144.1">
    <property type="nucleotide sequence ID" value="NZ_AP018045.1"/>
</dbReference>
<reference evidence="4" key="1">
    <citation type="journal article" date="2017" name="Genome Announc.">
        <title>Whole-Genome Sequence of Photobacterium damselae subsp. piscicida Strain 91-197, Isolated from Hybrid Striped Bass (Morone sp.) in the United States.</title>
        <authorList>
            <person name="Teru Y."/>
            <person name="Hikima J."/>
            <person name="Kono T."/>
            <person name="Sakai M."/>
            <person name="Takano T."/>
            <person name="Hawke J.P."/>
            <person name="Takeyama H."/>
            <person name="Aoki T."/>
        </authorList>
    </citation>
    <scope>NUCLEOTIDE SEQUENCE</scope>
    <source>
        <strain evidence="4">91-197</strain>
    </source>
</reference>
<feature type="domain" description="D-isomer specific 2-hydroxyacid dehydrogenase NAD-binding" evidence="3">
    <location>
        <begin position="96"/>
        <end position="268"/>
    </location>
</feature>
<reference evidence="6" key="2">
    <citation type="submission" date="2017-05" db="EMBL/GenBank/DDBJ databases">
        <title>Whole genome sequence of fish pathogenic bacteria, Photobacterium damselae subsp. piscicida, strain 91-197, isolated from hybrid striped bass (Morone sp.) in USA.</title>
        <authorList>
            <person name="Teru Y."/>
            <person name="Hikima J."/>
            <person name="Kono T."/>
            <person name="Sakai M."/>
            <person name="Takano T."/>
            <person name="Hawke J.P."/>
            <person name="Takeyama H."/>
            <person name="Aoki T."/>
        </authorList>
    </citation>
    <scope>NUCLEOTIDE SEQUENCE [LARGE SCALE GENOMIC DNA]</scope>
    <source>
        <strain evidence="6">91-197</strain>
    </source>
</reference>
<dbReference type="InterPro" id="IPR006140">
    <property type="entry name" value="D-isomer_DH_NAD-bd"/>
</dbReference>
<dbReference type="AlphaFoldDB" id="A0A1Q9H0D8"/>
<dbReference type="GO" id="GO:0016491">
    <property type="term" value="F:oxidoreductase activity"/>
    <property type="evidence" value="ECO:0007669"/>
    <property type="project" value="UniProtKB-KW"/>
</dbReference>
<dbReference type="Proteomes" id="UP000218676">
    <property type="component" value="Chromosome 1"/>
</dbReference>
<dbReference type="Gene3D" id="3.40.50.720">
    <property type="entry name" value="NAD(P)-binding Rossmann-like Domain"/>
    <property type="match status" value="2"/>
</dbReference>
<evidence type="ECO:0000259" key="3">
    <source>
        <dbReference type="Pfam" id="PF02826"/>
    </source>
</evidence>
<sequence>MHKLAIVSRQQQAYERLLAATPLPLLEITNDPKKATIILADPPEIAAYLDDYPQLKWLQSTFAGIDALTKPQLRQDYHLTNVRGCFGPLIAEYVFGQWLSHSRHFPLYSKQQQQHQWHPLPYQSIAGKTLVIIGTGSIGQHLAQVAKAFHCQVIGVNRHGNSPCELFDRIYATAQLSQALEQADVIVSVVPATSDTTDLFNHQTFSHCHQALLFNVGRGNAVNIADLYQALDRDQIRHAYLDVFKTEPLEQNSKLWGHPQISITPHIAAESFPEQVIEIFKINYIRWLNNQTLNYQIDFRKGY</sequence>
<protein>
    <submittedName>
        <fullName evidence="5">D-2-hydroxyacid dehydrogenase</fullName>
    </submittedName>
    <submittedName>
        <fullName evidence="4">Glyoxylate/hydroxypyruvate reductase A</fullName>
    </submittedName>
</protein>
<evidence type="ECO:0000313" key="6">
    <source>
        <dbReference type="Proteomes" id="UP000218676"/>
    </source>
</evidence>
<dbReference type="FunFam" id="3.40.50.720:FF:000363">
    <property type="entry name" value="D-isomer specific 2-hydroxyacid dehydrogenase"/>
    <property type="match status" value="1"/>
</dbReference>
<dbReference type="EMBL" id="AP018045">
    <property type="protein sequence ID" value="BAX51631.1"/>
    <property type="molecule type" value="Genomic_DNA"/>
</dbReference>
<reference evidence="5 7" key="3">
    <citation type="submission" date="2020-09" db="EMBL/GenBank/DDBJ databases">
        <title>Complete, closed and curated genome sequences of Photobacterium damselae subsp. piscicida isolates from Australia indicate localised evolution and additional plasmid-borne pathogenicity mechanisms.</title>
        <authorList>
            <person name="Baseggio L."/>
            <person name="Silayeva O."/>
            <person name="Buller N."/>
            <person name="Landos M."/>
            <person name="Engelstaedter J."/>
            <person name="Barnes A.C."/>
        </authorList>
    </citation>
    <scope>NUCLEOTIDE SEQUENCE [LARGE SCALE GENOMIC DNA]</scope>
    <source>
        <strain evidence="5 7">AS-16-0540-1</strain>
    </source>
</reference>
<organism evidence="4 6">
    <name type="scientific">Photobacterium damsela subsp. piscicida</name>
    <name type="common">Pasteurella piscicida</name>
    <dbReference type="NCBI Taxonomy" id="38294"/>
    <lineage>
        <taxon>Bacteria</taxon>
        <taxon>Pseudomonadati</taxon>
        <taxon>Pseudomonadota</taxon>
        <taxon>Gammaproteobacteria</taxon>
        <taxon>Vibrionales</taxon>
        <taxon>Vibrionaceae</taxon>
        <taxon>Photobacterium</taxon>
    </lineage>
</organism>
<dbReference type="PANTHER" id="PTHR43333">
    <property type="entry name" value="2-HACID_DH_C DOMAIN-CONTAINING PROTEIN"/>
    <property type="match status" value="1"/>
</dbReference>
<evidence type="ECO:0000313" key="7">
    <source>
        <dbReference type="Proteomes" id="UP000516656"/>
    </source>
</evidence>
<evidence type="ECO:0000256" key="2">
    <source>
        <dbReference type="ARBA" id="ARBA00023027"/>
    </source>
</evidence>